<evidence type="ECO:0000259" key="4">
    <source>
        <dbReference type="Pfam" id="PF13622"/>
    </source>
</evidence>
<feature type="compositionally biased region" description="Polar residues" evidence="3">
    <location>
        <begin position="21"/>
        <end position="43"/>
    </location>
</feature>
<dbReference type="InterPro" id="IPR029069">
    <property type="entry name" value="HotDog_dom_sf"/>
</dbReference>
<gene>
    <name evidence="5" type="ORF">SPSK_03410</name>
</gene>
<dbReference type="Gene3D" id="2.40.160.210">
    <property type="entry name" value="Acyl-CoA thioesterase, double hotdog domain"/>
    <property type="match status" value="1"/>
</dbReference>
<dbReference type="GO" id="GO:0047617">
    <property type="term" value="F:fatty acyl-CoA hydrolase activity"/>
    <property type="evidence" value="ECO:0007669"/>
    <property type="project" value="InterPro"/>
</dbReference>
<dbReference type="PANTHER" id="PTHR11066">
    <property type="entry name" value="ACYL-COA THIOESTERASE"/>
    <property type="match status" value="1"/>
</dbReference>
<evidence type="ECO:0000256" key="2">
    <source>
        <dbReference type="ARBA" id="ARBA00022801"/>
    </source>
</evidence>
<feature type="region of interest" description="Disordered" evidence="3">
    <location>
        <begin position="13"/>
        <end position="43"/>
    </location>
</feature>
<evidence type="ECO:0000256" key="1">
    <source>
        <dbReference type="ARBA" id="ARBA00006538"/>
    </source>
</evidence>
<dbReference type="GeneID" id="27665525"/>
<protein>
    <submittedName>
        <fullName evidence="5">Acyl-thioesterase</fullName>
    </submittedName>
</protein>
<dbReference type="AlphaFoldDB" id="A0A0F2LX07"/>
<keyword evidence="2" id="KW-0378">Hydrolase</keyword>
<dbReference type="InterPro" id="IPR049449">
    <property type="entry name" value="TesB_ACOT8-like_N"/>
</dbReference>
<dbReference type="EMBL" id="AXCR01000010">
    <property type="protein sequence ID" value="KJR81988.1"/>
    <property type="molecule type" value="Genomic_DNA"/>
</dbReference>
<reference evidence="5 6" key="2">
    <citation type="journal article" date="2015" name="Eukaryot. Cell">
        <title>Asexual propagation of a virulent clone complex in a human and feline outbreak of sporotrichosis.</title>
        <authorList>
            <person name="Teixeira Mde M."/>
            <person name="Rodrigues A.M."/>
            <person name="Tsui C.K."/>
            <person name="de Almeida L.G."/>
            <person name="Van Diepeningen A.D."/>
            <person name="van den Ende B.G."/>
            <person name="Fernandes G.F."/>
            <person name="Kano R."/>
            <person name="Hamelin R.C."/>
            <person name="Lopes-Bezerra L.M."/>
            <person name="Vasconcelos A.T."/>
            <person name="de Hoog S."/>
            <person name="de Camargo Z.P."/>
            <person name="Felipe M.S."/>
        </authorList>
    </citation>
    <scope>NUCLEOTIDE SEQUENCE [LARGE SCALE GENOMIC DNA]</scope>
    <source>
        <strain evidence="5 6">1099-18</strain>
    </source>
</reference>
<organism evidence="5 6">
    <name type="scientific">Sporothrix schenckii 1099-18</name>
    <dbReference type="NCBI Taxonomy" id="1397361"/>
    <lineage>
        <taxon>Eukaryota</taxon>
        <taxon>Fungi</taxon>
        <taxon>Dikarya</taxon>
        <taxon>Ascomycota</taxon>
        <taxon>Pezizomycotina</taxon>
        <taxon>Sordariomycetes</taxon>
        <taxon>Sordariomycetidae</taxon>
        <taxon>Ophiostomatales</taxon>
        <taxon>Ophiostomataceae</taxon>
        <taxon>Sporothrix</taxon>
    </lineage>
</organism>
<evidence type="ECO:0000256" key="3">
    <source>
        <dbReference type="SAM" id="MobiDB-lite"/>
    </source>
</evidence>
<feature type="region of interest" description="Disordered" evidence="3">
    <location>
        <begin position="156"/>
        <end position="187"/>
    </location>
</feature>
<comment type="caution">
    <text evidence="5">The sequence shown here is derived from an EMBL/GenBank/DDBJ whole genome shotgun (WGS) entry which is preliminary data.</text>
</comment>
<dbReference type="GO" id="GO:0005782">
    <property type="term" value="C:peroxisomal matrix"/>
    <property type="evidence" value="ECO:0007669"/>
    <property type="project" value="TreeGrafter"/>
</dbReference>
<dbReference type="GO" id="GO:0009062">
    <property type="term" value="P:fatty acid catabolic process"/>
    <property type="evidence" value="ECO:0007669"/>
    <property type="project" value="TreeGrafter"/>
</dbReference>
<accession>A0A0F2LX07</accession>
<evidence type="ECO:0000313" key="6">
    <source>
        <dbReference type="Proteomes" id="UP000033710"/>
    </source>
</evidence>
<dbReference type="KEGG" id="ssck:SPSK_03410"/>
<dbReference type="InterPro" id="IPR003703">
    <property type="entry name" value="Acyl_CoA_thio"/>
</dbReference>
<dbReference type="Proteomes" id="UP000033710">
    <property type="component" value="Unassembled WGS sequence"/>
</dbReference>
<dbReference type="OrthoDB" id="68328at2759"/>
<feature type="domain" description="Acyl-CoA thioesterase-like N-terminal HotDog" evidence="4">
    <location>
        <begin position="72"/>
        <end position="155"/>
    </location>
</feature>
<dbReference type="InterPro" id="IPR042171">
    <property type="entry name" value="Acyl-CoA_hotdog"/>
</dbReference>
<comment type="similarity">
    <text evidence="1">Belongs to the C/M/P thioester hydrolase family.</text>
</comment>
<sequence>MARRKTFQEAMELVPLPAASPNPNSTSGASSLTNPDGSSNVTRYMSRRPAWLPGADLRAEIDDLGRGRPGFPVHEATFGGHVYAQSVLAVCQTLEQDTAAAQAAGRRFDVSALGLHTIHGYFTAAGKPDRPFVYEVAVLTRGRSFVTARVEARQPLAPSNQAPAKAQAQAQTGRAVPEDDTDFRGDAAGDGPLGVVCFTAIVSFVTPRPHSFGADCQEAPVQQRFAAVLGERAPAAWAPSPPVDIDVLLEVLGRRDVVGTFPMVDMKKVDMTRYNDGRPLADRRELILYRLLAPLPRATAAECNAHVLVHAYAADRNGLLMTANNLEFPLNDKVASLSNTFVVHTNVAAAAMTYHPPAASDNDLAAGWWIQEVCFPRAGAGRAIILNKIWSPEGVHVATEYQDGLCIAQEKMPFDWKL</sequence>
<dbReference type="CDD" id="cd03444">
    <property type="entry name" value="Thioesterase_II_repeat1"/>
    <property type="match status" value="1"/>
</dbReference>
<reference evidence="5 6" key="1">
    <citation type="journal article" date="2014" name="BMC Genomics">
        <title>Comparative genomics of the major fungal agents of human and animal Sporotrichosis: Sporothrix schenckii and Sporothrix brasiliensis.</title>
        <authorList>
            <person name="Teixeira M.M."/>
            <person name="de Almeida L.G."/>
            <person name="Kubitschek-Barreira P."/>
            <person name="Alves F.L."/>
            <person name="Kioshima E.S."/>
            <person name="Abadio A.K."/>
            <person name="Fernandes L."/>
            <person name="Derengowski L.S."/>
            <person name="Ferreira K.S."/>
            <person name="Souza R.C."/>
            <person name="Ruiz J.C."/>
            <person name="de Andrade N.C."/>
            <person name="Paes H.C."/>
            <person name="Nicola A.M."/>
            <person name="Albuquerque P."/>
            <person name="Gerber A.L."/>
            <person name="Martins V.P."/>
            <person name="Peconick L.D."/>
            <person name="Neto A.V."/>
            <person name="Chaucanez C.B."/>
            <person name="Silva P.A."/>
            <person name="Cunha O.L."/>
            <person name="de Oliveira F.F."/>
            <person name="dos Santos T.C."/>
            <person name="Barros A.L."/>
            <person name="Soares M.A."/>
            <person name="de Oliveira L.M."/>
            <person name="Marini M.M."/>
            <person name="Villalobos-Duno H."/>
            <person name="Cunha M.M."/>
            <person name="de Hoog S."/>
            <person name="da Silveira J.F."/>
            <person name="Henrissat B."/>
            <person name="Nino-Vega G.A."/>
            <person name="Cisalpino P.S."/>
            <person name="Mora-Montes H.M."/>
            <person name="Almeida S.R."/>
            <person name="Stajich J.E."/>
            <person name="Lopes-Bezerra L.M."/>
            <person name="Vasconcelos A.T."/>
            <person name="Felipe M.S."/>
        </authorList>
    </citation>
    <scope>NUCLEOTIDE SEQUENCE [LARGE SCALE GENOMIC DNA]</scope>
    <source>
        <strain evidence="5 6">1099-18</strain>
    </source>
</reference>
<dbReference type="CDD" id="cd03445">
    <property type="entry name" value="Thioesterase_II_repeat2"/>
    <property type="match status" value="1"/>
</dbReference>
<dbReference type="PANTHER" id="PTHR11066:SF64">
    <property type="entry name" value="ACYL-COA THIOESTERASE (AFU_ORTHOLOGUE AFUA_1G12060)"/>
    <property type="match status" value="1"/>
</dbReference>
<dbReference type="GO" id="GO:0006637">
    <property type="term" value="P:acyl-CoA metabolic process"/>
    <property type="evidence" value="ECO:0007669"/>
    <property type="project" value="InterPro"/>
</dbReference>
<proteinExistence type="inferred from homology"/>
<name>A0A0F2LX07_SPOSC</name>
<feature type="compositionally biased region" description="Low complexity" evidence="3">
    <location>
        <begin position="161"/>
        <end position="171"/>
    </location>
</feature>
<dbReference type="SUPFAM" id="SSF54637">
    <property type="entry name" value="Thioesterase/thiol ester dehydrase-isomerase"/>
    <property type="match status" value="2"/>
</dbReference>
<dbReference type="RefSeq" id="XP_016584664.1">
    <property type="nucleotide sequence ID" value="XM_016730248.1"/>
</dbReference>
<evidence type="ECO:0000313" key="5">
    <source>
        <dbReference type="EMBL" id="KJR81988.1"/>
    </source>
</evidence>
<dbReference type="Pfam" id="PF13622">
    <property type="entry name" value="4HBT_3"/>
    <property type="match status" value="1"/>
</dbReference>
<dbReference type="VEuPathDB" id="FungiDB:SPSK_03410"/>